<dbReference type="InterPro" id="IPR009081">
    <property type="entry name" value="PP-bd_ACP"/>
</dbReference>
<dbReference type="InterPro" id="IPR042099">
    <property type="entry name" value="ANL_N_sf"/>
</dbReference>
<dbReference type="PROSITE" id="PS50075">
    <property type="entry name" value="CARRIER"/>
    <property type="match status" value="1"/>
</dbReference>
<evidence type="ECO:0000256" key="1">
    <source>
        <dbReference type="ARBA" id="ARBA00022450"/>
    </source>
</evidence>
<accession>A0AAV9TJZ9</accession>
<dbReference type="Gene3D" id="3.40.50.720">
    <property type="entry name" value="NAD(P)-binding Rossmann-like Domain"/>
    <property type="match status" value="1"/>
</dbReference>
<sequence length="2399" mass="263287">MLVHTDTPARSDFKAVEVLFFHHHQFQSLKKQARCSASSVIRLACAISLQSFWPTKSASLVFQGNEVTWQHWSKNLVRNEKVVTLLQEAGHDDTTTAQLAKEASFRHALSVIALEDDLQTLLDIPSLASVKSIDTNIEVLFTASWDPFTKGILLKCEYTPSWCSDWQAKRVLATFRQVLQSIVSHPYSQLSDIELLNDLDHQQCLDWNQCVPERSDTCVHQLIERNVHEAPLSPAIEAWDGQMSYAELDEASDKLAHELCQRGVGPESAVALFFDKSIWNTVATVAVLRSSGAFVPLDPSQPDSRISYILGQVKAKVILCSRDHEQRLLKLSDNVVALDEAWVQSALNAPLPHPLSPQPWNLAYIMFTSGSTGEPKGVMIDHSACAAAVISHGKATGFNQNTRALQYARHTFDASIAEILTTLAFGGCVVVPSADERLNNITAVIQEKRVNWAFFTPSLIRLLEPFEVPGLATIVLGGEPIGQDNIEKWAPGRNLVAAYGPTENTVFSTMHPLPLSAKAGVIGRGVGTLCWIADPEDPNRLSPVGAPGELLLESPQLARGYLNFAENEGPNQAFIRNPPWLAKCGRRSRLYRTGDMCRFDQNGVIHFEGRKDTQLKISGQRLEASEVEYHLRAAFGVTDIVVDVLERPGLGSKPQSKALVAFVCMEKISEKELSQSPCIMSHQHTPLLKAIPKVEDEISQRLPSWMHPSTYIPLYYLPLSPNGKADVKRLRREAAALTSDHFYSFAQTEKNTKPVEETDRLRLMRQLWTEVLGVQSAAIPATSSFFRLGGDSLAAIGLVTAARKKGLQLSVAQIFKTPVLHDLCLVPTESKRSTVITQPLELLGDSASHSEILDEIADECGLGVEDIEDSFPCTPLQEGLMALSTSTINSYLVQYVMHLPADADIARLKRAWESVAQVHGILRTRLVDTLSSGILQVVVRESLAWSESFNLEEYLEMDLKQPSSFGAQLNRFGIVYAPNGSASRMVWTVHHAVTDGHAVALTLQSVRAAFAGALKPVEASFASFVKYYKSMHQESASRYWSSVFEGVELTTFPPKPLTDTSTPEQTHSAFARRTVPFPVSSTGATATNILRAAWALVISRFSGSDDVVFGVTTSGRNAPFDNIESVLGPIIATVPLRVRCDRKTLVRDLLENIQMSTVNMIPYEQMGMQNIARVNAACRAACDFQSMMIVQPEVDMAVDGEPFIGFDRPQDLDKFRSHAVMVECNLGRRSVFVNVNYDTQYLESSQMGRLLDYFESALDFLVSSENQRIEDFSSQPTFQDLADIRKWNEKTPYTVDSCVHHMFQEHSRCQPDAQAVFAWDGLLSFAELDIMASRLARVLVELQVGPEVNVAYCFEKSMYTVVSMLAILKAGGTMVPLDPAHPPERKSFVIRKIAANVVVASAANAAMFLDMDVHVVVVDAGLFARLEELQVAPFSSTDVQPHNAATVLFTSGSTGEPKGVVQEHKTLCSAAHAHAGAMEMSGSSRVLQFSAHVFDVSVIEVVNSFILGACICIPSDEERMNDLAGFITRSCADWAFFTPSFARTLDPRDLPTMKTVCMGGEAMTLDAIQTWSSHVQLINSYGPCEGSVCTTANLSSGHFRTDAIGRGANSLIWIVEPDNHNRLVPIGSTGEILIEGPNVARGYLGDPEKTAKAFIINPAWITHFEAGSVARRMYKTGDLGMLNSDGTISYLGRKDTQIKLRGQRIEPGEVEHHLTKLLPLGSIVVVDALSLPGVSTKSLVAFIELGSQTSGFVEHKDVVVDGLSDRLRQQLASVLPAYMVPSHIITVKQIPFTSTGKLDRRTLRDSFSSLSVAEVPEPRLVEDDAAAVADLLRADEHIAVCIGNKLADLLSGGDHQLAESLRGHNFNPYYAGMDSIQVISLSTFVRKTYNVSLPIQKYMNSAATIRDIAQLVIDNRHSSHQDEELDLLRDIEIHDQKLAALLLPRLSETQAGLVQVVLLTGATGFLGNQLLAQILERPETRKVIALVRGQDSEHATERLMKLAGGSSWWSEEYSSRIEVWHGDLAMPRLGLGDSQWARLDGTSVDGDLVDAVVHNGAVVNWMADYQALTPANVLSTVNLLTALTHAAASRPVRLTYVSGGHLSTSPDDVPEVAQELKLYPAYSQTKFVAEILVARYAERLTRAGYGSLVSIVKPGLIMGSSSDGISNTDDFLWRVTASALDIGLFDNDERDLWLAAAGVDLVAETILNSCFRHPRDDDAPVVKKILNGLTMGEYWNIVIQETNSVTSATDSKSWLRALHDDVEEKGSTHRLWPVLHFLDDTGGRLGQPLGSMTSEDQLEHQGSVKMALRKSLQYLVAIGYVKSSRTSSVDGDSSTEPTLLSPRPQVFSRTPTTPIWNQAAADSKRLGYGRSETKSGMSVSVAVTPLRTPSPSSDFVAIV</sequence>
<reference evidence="6 7" key="1">
    <citation type="submission" date="2023-04" db="EMBL/GenBank/DDBJ databases">
        <title>Colletotrichum tabacum stain YC1 causing leaf anthracnose on Nicotiana tabacum(L.) cv.</title>
        <authorList>
            <person name="Ji Z."/>
            <person name="Wang M."/>
            <person name="Zhang J."/>
            <person name="Wang N."/>
            <person name="Zhou Z."/>
        </authorList>
    </citation>
    <scope>NUCLEOTIDE SEQUENCE [LARGE SCALE GENOMIC DNA]</scope>
    <source>
        <strain evidence="6 7">YC1</strain>
    </source>
</reference>
<dbReference type="InterPro" id="IPR010071">
    <property type="entry name" value="AA_adenyl_dom"/>
</dbReference>
<keyword evidence="1" id="KW-0596">Phosphopantetheine</keyword>
<dbReference type="Gene3D" id="3.30.300.30">
    <property type="match status" value="2"/>
</dbReference>
<dbReference type="InterPro" id="IPR045851">
    <property type="entry name" value="AMP-bd_C_sf"/>
</dbReference>
<name>A0AAV9TJZ9_9PEZI</name>
<dbReference type="FunFam" id="3.30.300.30:FF:000015">
    <property type="entry name" value="Nonribosomal peptide synthase SidD"/>
    <property type="match status" value="2"/>
</dbReference>
<dbReference type="Pfam" id="PF00501">
    <property type="entry name" value="AMP-binding"/>
    <property type="match status" value="2"/>
</dbReference>
<dbReference type="Pfam" id="PF00550">
    <property type="entry name" value="PP-binding"/>
    <property type="match status" value="1"/>
</dbReference>
<dbReference type="FunFam" id="3.40.50.12780:FF:000014">
    <property type="entry name" value="Nonribosomal peptide synthetase 1"/>
    <property type="match status" value="2"/>
</dbReference>
<keyword evidence="7" id="KW-1185">Reference proteome</keyword>
<dbReference type="PANTHER" id="PTHR45527:SF1">
    <property type="entry name" value="FATTY ACID SYNTHASE"/>
    <property type="match status" value="1"/>
</dbReference>
<keyword evidence="3" id="KW-0436">Ligase</keyword>
<feature type="compositionally biased region" description="Low complexity" evidence="4">
    <location>
        <begin position="2325"/>
        <end position="2335"/>
    </location>
</feature>
<dbReference type="PANTHER" id="PTHR45527">
    <property type="entry name" value="NONRIBOSOMAL PEPTIDE SYNTHETASE"/>
    <property type="match status" value="1"/>
</dbReference>
<dbReference type="Gene3D" id="1.10.1200.10">
    <property type="entry name" value="ACP-like"/>
    <property type="match status" value="1"/>
</dbReference>
<dbReference type="InterPro" id="IPR023213">
    <property type="entry name" value="CAT-like_dom_sf"/>
</dbReference>
<evidence type="ECO:0000313" key="6">
    <source>
        <dbReference type="EMBL" id="KAK6221690.1"/>
    </source>
</evidence>
<dbReference type="Pfam" id="PF00668">
    <property type="entry name" value="Condensation"/>
    <property type="match status" value="1"/>
</dbReference>
<dbReference type="InterPro" id="IPR006162">
    <property type="entry name" value="Ppantetheine_attach_site"/>
</dbReference>
<gene>
    <name evidence="6" type="ORF">QIS74_04562</name>
</gene>
<dbReference type="InterPro" id="IPR036736">
    <property type="entry name" value="ACP-like_sf"/>
</dbReference>
<feature type="region of interest" description="Disordered" evidence="4">
    <location>
        <begin position="2325"/>
        <end position="2350"/>
    </location>
</feature>
<dbReference type="InterPro" id="IPR036291">
    <property type="entry name" value="NAD(P)-bd_dom_sf"/>
</dbReference>
<dbReference type="GO" id="GO:0044550">
    <property type="term" value="P:secondary metabolite biosynthetic process"/>
    <property type="evidence" value="ECO:0007669"/>
    <property type="project" value="TreeGrafter"/>
</dbReference>
<dbReference type="Pfam" id="PF07993">
    <property type="entry name" value="NAD_binding_4"/>
    <property type="match status" value="1"/>
</dbReference>
<dbReference type="FunFam" id="3.40.50.980:FF:000001">
    <property type="entry name" value="Non-ribosomal peptide synthetase"/>
    <property type="match status" value="1"/>
</dbReference>
<dbReference type="Gene3D" id="3.30.559.30">
    <property type="entry name" value="Nonribosomal peptide synthetase, condensation domain"/>
    <property type="match status" value="2"/>
</dbReference>
<dbReference type="NCBIfam" id="TIGR01746">
    <property type="entry name" value="Thioester-redct"/>
    <property type="match status" value="1"/>
</dbReference>
<dbReference type="SUPFAM" id="SSF52777">
    <property type="entry name" value="CoA-dependent acyltransferases"/>
    <property type="match status" value="2"/>
</dbReference>
<dbReference type="GO" id="GO:0031177">
    <property type="term" value="F:phosphopantetheine binding"/>
    <property type="evidence" value="ECO:0007669"/>
    <property type="project" value="TreeGrafter"/>
</dbReference>
<dbReference type="Gene3D" id="3.40.50.12780">
    <property type="entry name" value="N-terminal domain of ligase-like"/>
    <property type="match status" value="2"/>
</dbReference>
<evidence type="ECO:0000256" key="4">
    <source>
        <dbReference type="SAM" id="MobiDB-lite"/>
    </source>
</evidence>
<dbReference type="CDD" id="cd19545">
    <property type="entry name" value="FUM14_C_NRPS-like"/>
    <property type="match status" value="1"/>
</dbReference>
<feature type="domain" description="Carrier" evidence="5">
    <location>
        <begin position="755"/>
        <end position="831"/>
    </location>
</feature>
<dbReference type="Proteomes" id="UP001327957">
    <property type="component" value="Unassembled WGS sequence"/>
</dbReference>
<evidence type="ECO:0000313" key="7">
    <source>
        <dbReference type="Proteomes" id="UP001327957"/>
    </source>
</evidence>
<dbReference type="InterPro" id="IPR020845">
    <property type="entry name" value="AMP-binding_CS"/>
</dbReference>
<dbReference type="InterPro" id="IPR013120">
    <property type="entry name" value="FAR_NAD-bd"/>
</dbReference>
<evidence type="ECO:0000259" key="5">
    <source>
        <dbReference type="PROSITE" id="PS50075"/>
    </source>
</evidence>
<proteinExistence type="predicted"/>
<evidence type="ECO:0000256" key="3">
    <source>
        <dbReference type="ARBA" id="ARBA00022598"/>
    </source>
</evidence>
<dbReference type="InterPro" id="IPR010080">
    <property type="entry name" value="Thioester_reductase-like_dom"/>
</dbReference>
<organism evidence="6 7">
    <name type="scientific">Colletotrichum tabaci</name>
    <dbReference type="NCBI Taxonomy" id="1209068"/>
    <lineage>
        <taxon>Eukaryota</taxon>
        <taxon>Fungi</taxon>
        <taxon>Dikarya</taxon>
        <taxon>Ascomycota</taxon>
        <taxon>Pezizomycotina</taxon>
        <taxon>Sordariomycetes</taxon>
        <taxon>Hypocreomycetidae</taxon>
        <taxon>Glomerellales</taxon>
        <taxon>Glomerellaceae</taxon>
        <taxon>Colletotrichum</taxon>
        <taxon>Colletotrichum destructivum species complex</taxon>
    </lineage>
</organism>
<dbReference type="PROSITE" id="PS00455">
    <property type="entry name" value="AMP_BINDING"/>
    <property type="match status" value="2"/>
</dbReference>
<dbReference type="NCBIfam" id="TIGR01733">
    <property type="entry name" value="AA-adenyl-dom"/>
    <property type="match status" value="2"/>
</dbReference>
<dbReference type="PROSITE" id="PS00012">
    <property type="entry name" value="PHOSPHOPANTETHEINE"/>
    <property type="match status" value="1"/>
</dbReference>
<dbReference type="Gene3D" id="3.30.559.10">
    <property type="entry name" value="Chloramphenicol acetyltransferase-like domain"/>
    <property type="match status" value="1"/>
</dbReference>
<dbReference type="SUPFAM" id="SSF47336">
    <property type="entry name" value="ACP-like"/>
    <property type="match status" value="1"/>
</dbReference>
<evidence type="ECO:0000256" key="2">
    <source>
        <dbReference type="ARBA" id="ARBA00022553"/>
    </source>
</evidence>
<dbReference type="GO" id="GO:0005737">
    <property type="term" value="C:cytoplasm"/>
    <property type="evidence" value="ECO:0007669"/>
    <property type="project" value="TreeGrafter"/>
</dbReference>
<dbReference type="GO" id="GO:0016874">
    <property type="term" value="F:ligase activity"/>
    <property type="evidence" value="ECO:0007669"/>
    <property type="project" value="UniProtKB-KW"/>
</dbReference>
<dbReference type="GO" id="GO:0043041">
    <property type="term" value="P:amino acid activation for nonribosomal peptide biosynthetic process"/>
    <property type="evidence" value="ECO:0007669"/>
    <property type="project" value="TreeGrafter"/>
</dbReference>
<keyword evidence="2" id="KW-0597">Phosphoprotein</keyword>
<protein>
    <submittedName>
        <fullName evidence="6">Non-ribosomal peptide synthetase</fullName>
    </submittedName>
</protein>
<comment type="caution">
    <text evidence="6">The sequence shown here is derived from an EMBL/GenBank/DDBJ whole genome shotgun (WGS) entry which is preliminary data.</text>
</comment>
<dbReference type="EMBL" id="JASAOK010000020">
    <property type="protein sequence ID" value="KAK6221690.1"/>
    <property type="molecule type" value="Genomic_DNA"/>
</dbReference>
<dbReference type="SUPFAM" id="SSF56801">
    <property type="entry name" value="Acetyl-CoA synthetase-like"/>
    <property type="match status" value="2"/>
</dbReference>
<dbReference type="InterPro" id="IPR001242">
    <property type="entry name" value="Condensation_dom"/>
</dbReference>
<dbReference type="SUPFAM" id="SSF51735">
    <property type="entry name" value="NAD(P)-binding Rossmann-fold domains"/>
    <property type="match status" value="1"/>
</dbReference>
<dbReference type="InterPro" id="IPR000873">
    <property type="entry name" value="AMP-dep_synth/lig_dom"/>
</dbReference>
<dbReference type="CDD" id="cd05918">
    <property type="entry name" value="A_NRPS_SidN3_like"/>
    <property type="match status" value="2"/>
</dbReference>